<keyword evidence="3" id="KW-1185">Reference proteome</keyword>
<proteinExistence type="predicted"/>
<evidence type="ECO:0000313" key="2">
    <source>
        <dbReference type="EMBL" id="KAJ8432365.1"/>
    </source>
</evidence>
<evidence type="ECO:0000313" key="3">
    <source>
        <dbReference type="Proteomes" id="UP001153076"/>
    </source>
</evidence>
<dbReference type="OrthoDB" id="1752268at2759"/>
<feature type="compositionally biased region" description="Basic and acidic residues" evidence="1">
    <location>
        <begin position="42"/>
        <end position="62"/>
    </location>
</feature>
<gene>
    <name evidence="2" type="ORF">Cgig2_014984</name>
</gene>
<dbReference type="EMBL" id="JAKOGI010000611">
    <property type="protein sequence ID" value="KAJ8432365.1"/>
    <property type="molecule type" value="Genomic_DNA"/>
</dbReference>
<dbReference type="AlphaFoldDB" id="A0A9Q1JWH4"/>
<organism evidence="2 3">
    <name type="scientific">Carnegiea gigantea</name>
    <dbReference type="NCBI Taxonomy" id="171969"/>
    <lineage>
        <taxon>Eukaryota</taxon>
        <taxon>Viridiplantae</taxon>
        <taxon>Streptophyta</taxon>
        <taxon>Embryophyta</taxon>
        <taxon>Tracheophyta</taxon>
        <taxon>Spermatophyta</taxon>
        <taxon>Magnoliopsida</taxon>
        <taxon>eudicotyledons</taxon>
        <taxon>Gunneridae</taxon>
        <taxon>Pentapetalae</taxon>
        <taxon>Caryophyllales</taxon>
        <taxon>Cactineae</taxon>
        <taxon>Cactaceae</taxon>
        <taxon>Cactoideae</taxon>
        <taxon>Echinocereeae</taxon>
        <taxon>Carnegiea</taxon>
    </lineage>
</organism>
<name>A0A9Q1JWH4_9CARY</name>
<protein>
    <submittedName>
        <fullName evidence="2">Uncharacterized protein</fullName>
    </submittedName>
</protein>
<evidence type="ECO:0000256" key="1">
    <source>
        <dbReference type="SAM" id="MobiDB-lite"/>
    </source>
</evidence>
<sequence length="265" mass="29590">MTVMTDTIIRQVSEQVERAMEAANSARPLPHFDYVPTTGCEPSHRQDRVSSPRQIERERETSRSNCSGRSHTKQYYRHVTARSSGRPIPGETAKSTTTSTPYATHSRRTAWLDEQEQTSKPRGETSGRRRGHTTTECRNLKKALHKLADKGQIDRFLKRGSRFLRQEQESAQPQPRDGECLTEVVATIAGGYAEGTCITVPTMVFGGKEAPRFASPHNEPLVVEMKIASAIVRSVNIITWDCLKKLTYPGCDIIPLMHPILGFGG</sequence>
<feature type="region of interest" description="Disordered" evidence="1">
    <location>
        <begin position="27"/>
        <end position="136"/>
    </location>
</feature>
<feature type="compositionally biased region" description="Basic residues" evidence="1">
    <location>
        <begin position="70"/>
        <end position="80"/>
    </location>
</feature>
<accession>A0A9Q1JWH4</accession>
<feature type="compositionally biased region" description="Basic and acidic residues" evidence="1">
    <location>
        <begin position="117"/>
        <end position="136"/>
    </location>
</feature>
<reference evidence="2" key="1">
    <citation type="submission" date="2022-04" db="EMBL/GenBank/DDBJ databases">
        <title>Carnegiea gigantea Genome sequencing and assembly v2.</title>
        <authorList>
            <person name="Copetti D."/>
            <person name="Sanderson M.J."/>
            <person name="Burquez A."/>
            <person name="Wojciechowski M.F."/>
        </authorList>
    </citation>
    <scope>NUCLEOTIDE SEQUENCE</scope>
    <source>
        <strain evidence="2">SGP5-SGP5p</strain>
        <tissue evidence="2">Aerial part</tissue>
    </source>
</reference>
<comment type="caution">
    <text evidence="2">The sequence shown here is derived from an EMBL/GenBank/DDBJ whole genome shotgun (WGS) entry which is preliminary data.</text>
</comment>
<feature type="compositionally biased region" description="Polar residues" evidence="1">
    <location>
        <begin position="93"/>
        <end position="103"/>
    </location>
</feature>
<dbReference type="Proteomes" id="UP001153076">
    <property type="component" value="Unassembled WGS sequence"/>
</dbReference>